<keyword evidence="5" id="KW-1185">Reference proteome</keyword>
<evidence type="ECO:0000256" key="2">
    <source>
        <dbReference type="SAM" id="MobiDB-lite"/>
    </source>
</evidence>
<evidence type="ECO:0000313" key="3">
    <source>
        <dbReference type="EMBL" id="KAH3843413.1"/>
    </source>
</evidence>
<evidence type="ECO:0000313" key="5">
    <source>
        <dbReference type="Proteomes" id="UP000828390"/>
    </source>
</evidence>
<protein>
    <submittedName>
        <fullName evidence="4">Uncharacterized protein</fullName>
    </submittedName>
</protein>
<comment type="caution">
    <text evidence="4">The sequence shown here is derived from an EMBL/GenBank/DDBJ whole genome shotgun (WGS) entry which is preliminary data.</text>
</comment>
<dbReference type="SUPFAM" id="SSF57997">
    <property type="entry name" value="Tropomyosin"/>
    <property type="match status" value="1"/>
</dbReference>
<accession>A0A9D4KPK3</accession>
<evidence type="ECO:0000313" key="4">
    <source>
        <dbReference type="EMBL" id="KAH3843415.1"/>
    </source>
</evidence>
<name>A0A9D4KPK3_DREPO</name>
<dbReference type="EMBL" id="JAIWYP010000004">
    <property type="protein sequence ID" value="KAH3843415.1"/>
    <property type="molecule type" value="Genomic_DNA"/>
</dbReference>
<dbReference type="Proteomes" id="UP000828390">
    <property type="component" value="Unassembled WGS sequence"/>
</dbReference>
<feature type="compositionally biased region" description="Basic and acidic residues" evidence="2">
    <location>
        <begin position="1"/>
        <end position="12"/>
    </location>
</feature>
<sequence>MTKKGQKQEQNKGGKKRTKQEASPNSVNDQPEKCHVMADSSPTQTGNQTSAATAYSSLPANPSYGGQYYPPHLQSMTPQQQATRPNAPSQYHSLNQYRLLSPTIPPPWATEIMQDIKFIKISQAKLDKLEQLVDRINARVEKMENESKMKDTKINAMENALQFTNSEMEQSKQKIKDTSSSVKVLSDQCSNISSRLADIKTKTIELETKADD</sequence>
<dbReference type="AlphaFoldDB" id="A0A9D4KPK3"/>
<dbReference type="EMBL" id="JAIWYP010000004">
    <property type="protein sequence ID" value="KAH3843413.1"/>
    <property type="molecule type" value="Genomic_DNA"/>
</dbReference>
<evidence type="ECO:0000256" key="1">
    <source>
        <dbReference type="SAM" id="Coils"/>
    </source>
</evidence>
<keyword evidence="1" id="KW-0175">Coiled coil</keyword>
<reference evidence="4" key="2">
    <citation type="submission" date="2020-11" db="EMBL/GenBank/DDBJ databases">
        <authorList>
            <person name="McCartney M.A."/>
            <person name="Auch B."/>
            <person name="Kono T."/>
            <person name="Mallez S."/>
            <person name="Becker A."/>
            <person name="Gohl D.M."/>
            <person name="Silverstein K.A.T."/>
            <person name="Koren S."/>
            <person name="Bechman K.B."/>
            <person name="Herman A."/>
            <person name="Abrahante J.E."/>
            <person name="Garbe J."/>
        </authorList>
    </citation>
    <scope>NUCLEOTIDE SEQUENCE</scope>
    <source>
        <strain evidence="4">Duluth1</strain>
        <tissue evidence="4">Whole animal</tissue>
    </source>
</reference>
<feature type="coiled-coil region" evidence="1">
    <location>
        <begin position="119"/>
        <end position="174"/>
    </location>
</feature>
<feature type="compositionally biased region" description="Polar residues" evidence="2">
    <location>
        <begin position="40"/>
        <end position="60"/>
    </location>
</feature>
<feature type="region of interest" description="Disordered" evidence="2">
    <location>
        <begin position="1"/>
        <end position="89"/>
    </location>
</feature>
<gene>
    <name evidence="3" type="ORF">DPMN_116930</name>
    <name evidence="4" type="ORF">DPMN_116932</name>
</gene>
<organism evidence="4 5">
    <name type="scientific">Dreissena polymorpha</name>
    <name type="common">Zebra mussel</name>
    <name type="synonym">Mytilus polymorpha</name>
    <dbReference type="NCBI Taxonomy" id="45954"/>
    <lineage>
        <taxon>Eukaryota</taxon>
        <taxon>Metazoa</taxon>
        <taxon>Spiralia</taxon>
        <taxon>Lophotrochozoa</taxon>
        <taxon>Mollusca</taxon>
        <taxon>Bivalvia</taxon>
        <taxon>Autobranchia</taxon>
        <taxon>Heteroconchia</taxon>
        <taxon>Euheterodonta</taxon>
        <taxon>Imparidentia</taxon>
        <taxon>Neoheterodontei</taxon>
        <taxon>Myida</taxon>
        <taxon>Dreissenoidea</taxon>
        <taxon>Dreissenidae</taxon>
        <taxon>Dreissena</taxon>
    </lineage>
</organism>
<feature type="compositionally biased region" description="Polar residues" evidence="2">
    <location>
        <begin position="74"/>
        <end position="89"/>
    </location>
</feature>
<proteinExistence type="predicted"/>
<reference evidence="4" key="1">
    <citation type="journal article" date="2019" name="bioRxiv">
        <title>The Genome of the Zebra Mussel, Dreissena polymorpha: A Resource for Invasive Species Research.</title>
        <authorList>
            <person name="McCartney M.A."/>
            <person name="Auch B."/>
            <person name="Kono T."/>
            <person name="Mallez S."/>
            <person name="Zhang Y."/>
            <person name="Obille A."/>
            <person name="Becker A."/>
            <person name="Abrahante J.E."/>
            <person name="Garbe J."/>
            <person name="Badalamenti J.P."/>
            <person name="Herman A."/>
            <person name="Mangelson H."/>
            <person name="Liachko I."/>
            <person name="Sullivan S."/>
            <person name="Sone E.D."/>
            <person name="Koren S."/>
            <person name="Silverstein K.A.T."/>
            <person name="Beckman K.B."/>
            <person name="Gohl D.M."/>
        </authorList>
    </citation>
    <scope>NUCLEOTIDE SEQUENCE</scope>
    <source>
        <strain evidence="4">Duluth1</strain>
        <tissue evidence="4">Whole animal</tissue>
    </source>
</reference>